<comment type="caution">
    <text evidence="1">The sequence shown here is derived from an EMBL/GenBank/DDBJ whole genome shotgun (WGS) entry which is preliminary data.</text>
</comment>
<dbReference type="Proteomes" id="UP001174694">
    <property type="component" value="Unassembled WGS sequence"/>
</dbReference>
<protein>
    <submittedName>
        <fullName evidence="1">Uncharacterized protein</fullName>
    </submittedName>
</protein>
<keyword evidence="2" id="KW-1185">Reference proteome</keyword>
<organism evidence="1 2">
    <name type="scientific">Pleurostoma richardsiae</name>
    <dbReference type="NCBI Taxonomy" id="41990"/>
    <lineage>
        <taxon>Eukaryota</taxon>
        <taxon>Fungi</taxon>
        <taxon>Dikarya</taxon>
        <taxon>Ascomycota</taxon>
        <taxon>Pezizomycotina</taxon>
        <taxon>Sordariomycetes</taxon>
        <taxon>Sordariomycetidae</taxon>
        <taxon>Calosphaeriales</taxon>
        <taxon>Pleurostomataceae</taxon>
        <taxon>Pleurostoma</taxon>
    </lineage>
</organism>
<proteinExistence type="predicted"/>
<reference evidence="1" key="1">
    <citation type="submission" date="2022-07" db="EMBL/GenBank/DDBJ databases">
        <title>Fungi with potential for degradation of polypropylene.</title>
        <authorList>
            <person name="Gostincar C."/>
        </authorList>
    </citation>
    <scope>NUCLEOTIDE SEQUENCE</scope>
    <source>
        <strain evidence="1">EXF-13308</strain>
    </source>
</reference>
<dbReference type="SUPFAM" id="SSF51197">
    <property type="entry name" value="Clavaminate synthase-like"/>
    <property type="match status" value="1"/>
</dbReference>
<evidence type="ECO:0000313" key="2">
    <source>
        <dbReference type="Proteomes" id="UP001174694"/>
    </source>
</evidence>
<gene>
    <name evidence="1" type="ORF">NKR23_g5269</name>
</gene>
<evidence type="ECO:0000313" key="1">
    <source>
        <dbReference type="EMBL" id="KAJ9145387.1"/>
    </source>
</evidence>
<name>A0AA38RDT5_9PEZI</name>
<sequence>MDTKILRGARDTNFGLNRRYEHLTPDDVEHFLKKRWLHVPGAIREDYIDNWMKDLWVRVDYDEHDKSTWHTVYLHLPRHREVPAEEFAPDAWNKIIEICGGEDRIDPVRERYYGDAFIVNSGSVDKADDKTLPQDMKGWHTDDDWYRMFLDSSGNALTVINVFTDIPPRGGGTWVCEDGLEGVVKYLYAHPEVNSTWTVRTGTILLEQVILRNFGRESIPEFKPTRERRFWYPRNAGFKRAKAEAELQRMIAAAKGKGLDESAVDSIHLRKGTKEFQEFERQNGFDKEINRENGLLMEQHRL</sequence>
<dbReference type="EMBL" id="JANBVO010000014">
    <property type="protein sequence ID" value="KAJ9145387.1"/>
    <property type="molecule type" value="Genomic_DNA"/>
</dbReference>
<dbReference type="AlphaFoldDB" id="A0AA38RDT5"/>
<accession>A0AA38RDT5</accession>